<evidence type="ECO:0000256" key="8">
    <source>
        <dbReference type="SAM" id="Phobius"/>
    </source>
</evidence>
<dbReference type="PANTHER" id="PTHR30472">
    <property type="entry name" value="FERRIC ENTEROBACTIN TRANSPORT SYSTEM PERMEASE PROTEIN"/>
    <property type="match status" value="1"/>
</dbReference>
<dbReference type="PANTHER" id="PTHR30472:SF25">
    <property type="entry name" value="ABC TRANSPORTER PERMEASE PROTEIN MJ0876-RELATED"/>
    <property type="match status" value="1"/>
</dbReference>
<dbReference type="RefSeq" id="WP_045448533.1">
    <property type="nucleotide sequence ID" value="NZ_BBIO01000016.1"/>
</dbReference>
<evidence type="ECO:0000256" key="5">
    <source>
        <dbReference type="ARBA" id="ARBA00022692"/>
    </source>
</evidence>
<dbReference type="eggNOG" id="COG0609">
    <property type="taxonomic scope" value="Bacteria"/>
</dbReference>
<reference evidence="9 10" key="1">
    <citation type="submission" date="2014-07" db="EMBL/GenBank/DDBJ databases">
        <title>Tepidicaulis marinum gen. nov., sp. nov., a novel marine bacterium denitrifying nitrate to nitrous oxide strictly under microaerobic conditions.</title>
        <authorList>
            <person name="Takeuchi M."/>
            <person name="Yamagishi T."/>
            <person name="Kamagata Y."/>
            <person name="Oshima K."/>
            <person name="Hattori M."/>
            <person name="Katayama T."/>
            <person name="Hanada S."/>
            <person name="Tamaki H."/>
            <person name="Marumo K."/>
            <person name="Maeda H."/>
            <person name="Nedachi M."/>
            <person name="Iwasaki W."/>
            <person name="Suwa Y."/>
            <person name="Sakata S."/>
        </authorList>
    </citation>
    <scope>NUCLEOTIDE SEQUENCE [LARGE SCALE GENOMIC DNA]</scope>
    <source>
        <strain evidence="9 10">MA2</strain>
    </source>
</reference>
<sequence length="366" mass="37621">MSLVAAIQNRRKAGGAAKLSPRSLILAGFALFFAAVFFAGAGLGALSIPVSHQLSIILDALGLGGFAQVSRAEETVLLHVRLPRVVLGAMAGACLAGAGAALQGLFRNPLADPALIGVSSGAALAVVATILGGSFLAPFLDPGFFYYLRPAAAFIGGLLAVGLVYRIAARGGVVDVATMLLAGVAVNAVAGAGIGYAVFASSDQELRDINFWMLGSLAAASWQQVGWIALFALPPLAVLLSLAHALNAFLLGEREADFLGFNADHVKRLILFTAALMTGVIVAFTGVIGFVGLVVPHLVRLAFGPDHRLVLPASFLLGASLLVGADIAARLAVLPAELPIGVVTSLVGGPFFFWLLMRQRKEAGHA</sequence>
<dbReference type="EMBL" id="BBIO01000016">
    <property type="protein sequence ID" value="GAK46193.1"/>
    <property type="molecule type" value="Genomic_DNA"/>
</dbReference>
<evidence type="ECO:0000256" key="6">
    <source>
        <dbReference type="ARBA" id="ARBA00022989"/>
    </source>
</evidence>
<dbReference type="AlphaFoldDB" id="A0A081BDS5"/>
<dbReference type="GO" id="GO:0005886">
    <property type="term" value="C:plasma membrane"/>
    <property type="evidence" value="ECO:0007669"/>
    <property type="project" value="UniProtKB-SubCell"/>
</dbReference>
<dbReference type="SUPFAM" id="SSF81345">
    <property type="entry name" value="ABC transporter involved in vitamin B12 uptake, BtuC"/>
    <property type="match status" value="1"/>
</dbReference>
<evidence type="ECO:0000313" key="9">
    <source>
        <dbReference type="EMBL" id="GAK46193.1"/>
    </source>
</evidence>
<feature type="transmembrane region" description="Helical" evidence="8">
    <location>
        <begin position="144"/>
        <end position="165"/>
    </location>
</feature>
<keyword evidence="7 8" id="KW-0472">Membrane</keyword>
<dbReference type="InterPro" id="IPR037294">
    <property type="entry name" value="ABC_BtuC-like"/>
</dbReference>
<feature type="transmembrane region" description="Helical" evidence="8">
    <location>
        <begin position="309"/>
        <end position="332"/>
    </location>
</feature>
<name>A0A081BDS5_9HYPH</name>
<evidence type="ECO:0000256" key="1">
    <source>
        <dbReference type="ARBA" id="ARBA00004651"/>
    </source>
</evidence>
<proteinExistence type="inferred from homology"/>
<gene>
    <name evidence="9" type="ORF">M2A_2692</name>
</gene>
<dbReference type="GO" id="GO:0022857">
    <property type="term" value="F:transmembrane transporter activity"/>
    <property type="evidence" value="ECO:0007669"/>
    <property type="project" value="InterPro"/>
</dbReference>
<evidence type="ECO:0000256" key="2">
    <source>
        <dbReference type="ARBA" id="ARBA00007935"/>
    </source>
</evidence>
<evidence type="ECO:0000256" key="7">
    <source>
        <dbReference type="ARBA" id="ARBA00023136"/>
    </source>
</evidence>
<keyword evidence="5 8" id="KW-0812">Transmembrane</keyword>
<accession>A0A081BDS5</accession>
<feature type="transmembrane region" description="Helical" evidence="8">
    <location>
        <begin position="24"/>
        <end position="46"/>
    </location>
</feature>
<comment type="subcellular location">
    <subcellularLocation>
        <location evidence="1">Cell membrane</location>
        <topology evidence="1">Multi-pass membrane protein</topology>
    </subcellularLocation>
</comment>
<feature type="transmembrane region" description="Helical" evidence="8">
    <location>
        <begin position="338"/>
        <end position="357"/>
    </location>
</feature>
<evidence type="ECO:0000313" key="10">
    <source>
        <dbReference type="Proteomes" id="UP000028702"/>
    </source>
</evidence>
<dbReference type="Gene3D" id="1.10.3470.10">
    <property type="entry name" value="ABC transporter involved in vitamin B12 uptake, BtuC"/>
    <property type="match status" value="1"/>
</dbReference>
<protein>
    <submittedName>
        <fullName evidence="9">Hemin transport system, permease protein</fullName>
    </submittedName>
</protein>
<dbReference type="GO" id="GO:0033214">
    <property type="term" value="P:siderophore-iron import into cell"/>
    <property type="evidence" value="ECO:0007669"/>
    <property type="project" value="TreeGrafter"/>
</dbReference>
<evidence type="ECO:0000256" key="4">
    <source>
        <dbReference type="ARBA" id="ARBA00022475"/>
    </source>
</evidence>
<feature type="transmembrane region" description="Helical" evidence="8">
    <location>
        <begin position="82"/>
        <end position="102"/>
    </location>
</feature>
<keyword evidence="4" id="KW-1003">Cell membrane</keyword>
<keyword evidence="6 8" id="KW-1133">Transmembrane helix</keyword>
<dbReference type="Pfam" id="PF01032">
    <property type="entry name" value="FecCD"/>
    <property type="match status" value="1"/>
</dbReference>
<dbReference type="FunFam" id="1.10.3470.10:FF:000001">
    <property type="entry name" value="Vitamin B12 ABC transporter permease BtuC"/>
    <property type="match status" value="1"/>
</dbReference>
<organism evidence="9 10">
    <name type="scientific">Tepidicaulis marinus</name>
    <dbReference type="NCBI Taxonomy" id="1333998"/>
    <lineage>
        <taxon>Bacteria</taxon>
        <taxon>Pseudomonadati</taxon>
        <taxon>Pseudomonadota</taxon>
        <taxon>Alphaproteobacteria</taxon>
        <taxon>Hyphomicrobiales</taxon>
        <taxon>Parvibaculaceae</taxon>
        <taxon>Tepidicaulis</taxon>
    </lineage>
</organism>
<keyword evidence="3" id="KW-0813">Transport</keyword>
<keyword evidence="10" id="KW-1185">Reference proteome</keyword>
<feature type="transmembrane region" description="Helical" evidence="8">
    <location>
        <begin position="269"/>
        <end position="297"/>
    </location>
</feature>
<evidence type="ECO:0000256" key="3">
    <source>
        <dbReference type="ARBA" id="ARBA00022448"/>
    </source>
</evidence>
<dbReference type="CDD" id="cd06550">
    <property type="entry name" value="TM_ABC_iron-siderophores_like"/>
    <property type="match status" value="1"/>
</dbReference>
<dbReference type="InterPro" id="IPR000522">
    <property type="entry name" value="ABC_transptr_permease_BtuC"/>
</dbReference>
<comment type="similarity">
    <text evidence="2">Belongs to the binding-protein-dependent transport system permease family. FecCD subfamily.</text>
</comment>
<dbReference type="Proteomes" id="UP000028702">
    <property type="component" value="Unassembled WGS sequence"/>
</dbReference>
<feature type="transmembrane region" description="Helical" evidence="8">
    <location>
        <begin position="114"/>
        <end position="137"/>
    </location>
</feature>
<comment type="caution">
    <text evidence="9">The sequence shown here is derived from an EMBL/GenBank/DDBJ whole genome shotgun (WGS) entry which is preliminary data.</text>
</comment>
<dbReference type="STRING" id="1333998.M2A_2692"/>
<feature type="transmembrane region" description="Helical" evidence="8">
    <location>
        <begin position="177"/>
        <end position="199"/>
    </location>
</feature>